<evidence type="ECO:0000313" key="2">
    <source>
        <dbReference type="EMBL" id="ARE86919.1"/>
    </source>
</evidence>
<feature type="transmembrane region" description="Helical" evidence="1">
    <location>
        <begin position="256"/>
        <end position="272"/>
    </location>
</feature>
<feature type="transmembrane region" description="Helical" evidence="1">
    <location>
        <begin position="130"/>
        <end position="152"/>
    </location>
</feature>
<organism evidence="2 3">
    <name type="scientific">Clostridium formicaceticum</name>
    <dbReference type="NCBI Taxonomy" id="1497"/>
    <lineage>
        <taxon>Bacteria</taxon>
        <taxon>Bacillati</taxon>
        <taxon>Bacillota</taxon>
        <taxon>Clostridia</taxon>
        <taxon>Eubacteriales</taxon>
        <taxon>Clostridiaceae</taxon>
        <taxon>Clostridium</taxon>
    </lineage>
</organism>
<evidence type="ECO:0000256" key="1">
    <source>
        <dbReference type="SAM" id="Phobius"/>
    </source>
</evidence>
<dbReference type="Proteomes" id="UP000192478">
    <property type="component" value="Chromosome"/>
</dbReference>
<feature type="transmembrane region" description="Helical" evidence="1">
    <location>
        <begin position="100"/>
        <end position="118"/>
    </location>
</feature>
<dbReference type="EMBL" id="CP020559">
    <property type="protein sequence ID" value="ARE86919.1"/>
    <property type="molecule type" value="Genomic_DNA"/>
</dbReference>
<feature type="transmembrane region" description="Helical" evidence="1">
    <location>
        <begin position="336"/>
        <end position="356"/>
    </location>
</feature>
<dbReference type="RefSeq" id="WP_236904907.1">
    <property type="nucleotide sequence ID" value="NZ_CP017603.1"/>
</dbReference>
<dbReference type="InterPro" id="IPR049576">
    <property type="entry name" value="HDC-like"/>
</dbReference>
<proteinExistence type="predicted"/>
<feature type="transmembrane region" description="Helical" evidence="1">
    <location>
        <begin position="69"/>
        <end position="88"/>
    </location>
</feature>
<feature type="transmembrane region" description="Helical" evidence="1">
    <location>
        <begin position="414"/>
        <end position="433"/>
    </location>
</feature>
<feature type="transmembrane region" description="Helical" evidence="1">
    <location>
        <begin position="12"/>
        <end position="31"/>
    </location>
</feature>
<gene>
    <name evidence="2" type="ORF">CLFO_13030</name>
</gene>
<protein>
    <recommendedName>
        <fullName evidence="4">Na+/glutamate symporter</fullName>
    </recommendedName>
</protein>
<keyword evidence="1" id="KW-0472">Membrane</keyword>
<feature type="transmembrane region" description="Helical" evidence="1">
    <location>
        <begin position="310"/>
        <end position="330"/>
    </location>
</feature>
<keyword evidence="1" id="KW-1133">Transmembrane helix</keyword>
<feature type="transmembrane region" description="Helical" evidence="1">
    <location>
        <begin position="278"/>
        <end position="298"/>
    </location>
</feature>
<dbReference type="AlphaFoldDB" id="A0AAC9RJS8"/>
<name>A0AAC9RJS8_9CLOT</name>
<feature type="transmembrane region" description="Helical" evidence="1">
    <location>
        <begin position="368"/>
        <end position="387"/>
    </location>
</feature>
<feature type="transmembrane region" description="Helical" evidence="1">
    <location>
        <begin position="43"/>
        <end position="62"/>
    </location>
</feature>
<keyword evidence="1" id="KW-0812">Transmembrane</keyword>
<sequence>MNAALEKRASKGKLVLSSMIVLVITLLIGYFTIYRSIIGESEIGAAEAFMLMLAALAIGEVVSIKSKASIPSIFVTATLFILGFWTLFPKDILQIGGIGPSLPGLFVMIMVTHLGTMLDKDELIAQWKTVVVTIAGMLGICLTVMTIGKIIVGTEIAATATPPLTGGLVSAIIMQSVVQSNEYLVILAMAMYVLQGFVGFPLMNLCLKIEGRNVLTKFRAGEIDLNHFSANKEQNDEKTSKYRIFPEMNKAYQTDYIILLKTLVLVIISGYLERLTNGAVSKFVFALLIGVLAAEIGFIEKKPLEVSRSFGLFITIIMMYVFSGLNSVTIPVLKSIIIDFAILIALATIGIALLSIPIGRKIGLSTAMSFAIGLGSIAGGFPASYVLSNEAAKLLSENEEEYKLLLEHLLPKTLVSGFVSATSGSVIIAGIFAKMFF</sequence>
<reference evidence="2 3" key="1">
    <citation type="submission" date="2017-03" db="EMBL/GenBank/DDBJ databases">
        <title>Complete sequence of Clostridium formicaceticum DSM 92.</title>
        <authorList>
            <person name="Poehlein A."/>
            <person name="Karl M."/>
            <person name="Bengelsdorf F.R."/>
            <person name="Duerre P."/>
            <person name="Daniel R."/>
        </authorList>
    </citation>
    <scope>NUCLEOTIDE SEQUENCE [LARGE SCALE GENOMIC DNA]</scope>
    <source>
        <strain evidence="2 3">DSM 92</strain>
    </source>
</reference>
<dbReference type="CDD" id="cd21416">
    <property type="entry name" value="HDC_protein"/>
    <property type="match status" value="1"/>
</dbReference>
<evidence type="ECO:0008006" key="4">
    <source>
        <dbReference type="Google" id="ProtNLM"/>
    </source>
</evidence>
<feature type="transmembrane region" description="Helical" evidence="1">
    <location>
        <begin position="183"/>
        <end position="207"/>
    </location>
</feature>
<accession>A0AAC9RJS8</accession>
<evidence type="ECO:0000313" key="3">
    <source>
        <dbReference type="Proteomes" id="UP000192478"/>
    </source>
</evidence>